<evidence type="ECO:0000256" key="3">
    <source>
        <dbReference type="PROSITE-ProRule" id="PRU01106"/>
    </source>
</evidence>
<evidence type="ECO:0000256" key="2">
    <source>
        <dbReference type="ARBA" id="ARBA00022801"/>
    </source>
</evidence>
<dbReference type="Pfam" id="PF03061">
    <property type="entry name" value="4HBT"/>
    <property type="match status" value="1"/>
</dbReference>
<comment type="similarity">
    <text evidence="1">Belongs to the acyl coenzyme A hydrolase family.</text>
</comment>
<dbReference type="EMBL" id="CP030918">
    <property type="protein sequence ID" value="AXC51066.1"/>
    <property type="molecule type" value="Genomic_DNA"/>
</dbReference>
<keyword evidence="6" id="KW-1185">Reference proteome</keyword>
<keyword evidence="2 3" id="KW-0378">Hydrolase</keyword>
<dbReference type="SUPFAM" id="SSF54637">
    <property type="entry name" value="Thioesterase/thiol ester dehydrase-isomerase"/>
    <property type="match status" value="1"/>
</dbReference>
<proteinExistence type="inferred from homology"/>
<gene>
    <name evidence="5" type="ORF">DRW48_04370</name>
</gene>
<dbReference type="Proteomes" id="UP000252023">
    <property type="component" value="Chromosome"/>
</dbReference>
<dbReference type="OrthoDB" id="9801856at2"/>
<reference evidence="6" key="1">
    <citation type="submission" date="2018-07" db="EMBL/GenBank/DDBJ databases">
        <title>Genome sequencing of Paracoccus sp. SC2-6.</title>
        <authorList>
            <person name="Heo J."/>
            <person name="Kim S.-J."/>
            <person name="Kwon S.-W."/>
        </authorList>
    </citation>
    <scope>NUCLEOTIDE SEQUENCE [LARGE SCALE GENOMIC DNA]</scope>
    <source>
        <strain evidence="6">SC2-6</strain>
    </source>
</reference>
<organism evidence="5 6">
    <name type="scientific">Paracoccus suum</name>
    <dbReference type="NCBI Taxonomy" id="2259340"/>
    <lineage>
        <taxon>Bacteria</taxon>
        <taxon>Pseudomonadati</taxon>
        <taxon>Pseudomonadota</taxon>
        <taxon>Alphaproteobacteria</taxon>
        <taxon>Rhodobacterales</taxon>
        <taxon>Paracoccaceae</taxon>
        <taxon>Paracoccus</taxon>
    </lineage>
</organism>
<dbReference type="GO" id="GO:0006637">
    <property type="term" value="P:acyl-CoA metabolic process"/>
    <property type="evidence" value="ECO:0007669"/>
    <property type="project" value="TreeGrafter"/>
</dbReference>
<dbReference type="InterPro" id="IPR029069">
    <property type="entry name" value="HotDog_dom_sf"/>
</dbReference>
<protein>
    <submittedName>
        <fullName evidence="5">Acyl-CoA thioesterase</fullName>
    </submittedName>
</protein>
<accession>A0A344PNW1</accession>
<dbReference type="Gene3D" id="3.10.129.10">
    <property type="entry name" value="Hotdog Thioesterase"/>
    <property type="match status" value="1"/>
</dbReference>
<dbReference type="PANTHER" id="PTHR11049:SF24">
    <property type="entry name" value="CYTOSOLIC ACYL COENZYME A THIOESTER HYDROLASE"/>
    <property type="match status" value="1"/>
</dbReference>
<dbReference type="GO" id="GO:0005829">
    <property type="term" value="C:cytosol"/>
    <property type="evidence" value="ECO:0007669"/>
    <property type="project" value="TreeGrafter"/>
</dbReference>
<dbReference type="KEGG" id="pars:DRW48_04370"/>
<dbReference type="CDD" id="cd03442">
    <property type="entry name" value="BFIT_BACH"/>
    <property type="match status" value="1"/>
</dbReference>
<dbReference type="GO" id="GO:0009062">
    <property type="term" value="P:fatty acid catabolic process"/>
    <property type="evidence" value="ECO:0007669"/>
    <property type="project" value="TreeGrafter"/>
</dbReference>
<dbReference type="PROSITE" id="PS51770">
    <property type="entry name" value="HOTDOG_ACOT"/>
    <property type="match status" value="1"/>
</dbReference>
<feature type="domain" description="HotDog ACOT-type" evidence="4">
    <location>
        <begin position="1"/>
        <end position="104"/>
    </location>
</feature>
<evidence type="ECO:0000256" key="1">
    <source>
        <dbReference type="ARBA" id="ARBA00010458"/>
    </source>
</evidence>
<evidence type="ECO:0000313" key="6">
    <source>
        <dbReference type="Proteomes" id="UP000252023"/>
    </source>
</evidence>
<dbReference type="InterPro" id="IPR040170">
    <property type="entry name" value="Cytosol_ACT"/>
</dbReference>
<dbReference type="PANTHER" id="PTHR11049">
    <property type="entry name" value="ACYL COENZYME A THIOESTER HYDROLASE"/>
    <property type="match status" value="1"/>
</dbReference>
<dbReference type="AlphaFoldDB" id="A0A344PNW1"/>
<evidence type="ECO:0000313" key="5">
    <source>
        <dbReference type="EMBL" id="AXC51066.1"/>
    </source>
</evidence>
<dbReference type="GO" id="GO:0052816">
    <property type="term" value="F:long-chain fatty acyl-CoA hydrolase activity"/>
    <property type="evidence" value="ECO:0007669"/>
    <property type="project" value="TreeGrafter"/>
</dbReference>
<sequence>MILPEQTNHYGTLFGGEGLSLLAKTAFVTASRYARADVVMAGAEGVRFIAPVPPGALLEMTGTVTRQGRSSLTVRVEGTAETPQTGARQPVMQADFEMVAVDGSGRPTPI</sequence>
<name>A0A344PNW1_9RHOB</name>
<evidence type="ECO:0000259" key="4">
    <source>
        <dbReference type="PROSITE" id="PS51770"/>
    </source>
</evidence>
<dbReference type="InterPro" id="IPR006683">
    <property type="entry name" value="Thioestr_dom"/>
</dbReference>
<dbReference type="InterPro" id="IPR033120">
    <property type="entry name" value="HOTDOG_ACOT"/>
</dbReference>